<keyword evidence="1" id="KW-0812">Transmembrane</keyword>
<keyword evidence="1" id="KW-0472">Membrane</keyword>
<reference evidence="3 4" key="1">
    <citation type="submission" date="2024-07" db="EMBL/GenBank/DDBJ databases">
        <title>Section-level genome sequencing and comparative genomics of Aspergillus sections Usti and Cavernicolus.</title>
        <authorList>
            <consortium name="Lawrence Berkeley National Laboratory"/>
            <person name="Nybo J.L."/>
            <person name="Vesth T.C."/>
            <person name="Theobald S."/>
            <person name="Frisvad J.C."/>
            <person name="Larsen T.O."/>
            <person name="Kjaerboelling I."/>
            <person name="Rothschild-Mancinelli K."/>
            <person name="Lyhne E.K."/>
            <person name="Kogle M.E."/>
            <person name="Barry K."/>
            <person name="Clum A."/>
            <person name="Na H."/>
            <person name="Ledsgaard L."/>
            <person name="Lin J."/>
            <person name="Lipzen A."/>
            <person name="Kuo A."/>
            <person name="Riley R."/>
            <person name="Mondo S."/>
            <person name="Labutti K."/>
            <person name="Haridas S."/>
            <person name="Pangalinan J."/>
            <person name="Salamov A.A."/>
            <person name="Simmons B.A."/>
            <person name="Magnuson J.K."/>
            <person name="Chen J."/>
            <person name="Drula E."/>
            <person name="Henrissat B."/>
            <person name="Wiebenga A."/>
            <person name="Lubbers R.J."/>
            <person name="Gomes A.C."/>
            <person name="Macurrencykelacurrency M.R."/>
            <person name="Stajich J."/>
            <person name="Grigoriev I.V."/>
            <person name="Mortensen U.H."/>
            <person name="De Vries R.P."/>
            <person name="Baker S.E."/>
            <person name="Andersen M.R."/>
        </authorList>
    </citation>
    <scope>NUCLEOTIDE SEQUENCE [LARGE SCALE GENOMIC DNA]</scope>
    <source>
        <strain evidence="3 4">CBS 449.75</strain>
    </source>
</reference>
<dbReference type="InterPro" id="IPR058257">
    <property type="entry name" value="CorA-like_dom"/>
</dbReference>
<evidence type="ECO:0000313" key="3">
    <source>
        <dbReference type="EMBL" id="KAL2870915.1"/>
    </source>
</evidence>
<proteinExistence type="predicted"/>
<evidence type="ECO:0000313" key="4">
    <source>
        <dbReference type="Proteomes" id="UP001610432"/>
    </source>
</evidence>
<comment type="caution">
    <text evidence="3">The sequence shown here is derived from an EMBL/GenBank/DDBJ whole genome shotgun (WGS) entry which is preliminary data.</text>
</comment>
<keyword evidence="1" id="KW-1133">Transmembrane helix</keyword>
<dbReference type="RefSeq" id="XP_070889894.1">
    <property type="nucleotide sequence ID" value="XM_071025581.1"/>
</dbReference>
<feature type="transmembrane region" description="Helical" evidence="1">
    <location>
        <begin position="468"/>
        <end position="489"/>
    </location>
</feature>
<dbReference type="Gene3D" id="1.20.58.340">
    <property type="entry name" value="Magnesium transport protein CorA, transmembrane region"/>
    <property type="match status" value="1"/>
</dbReference>
<sequence>MRAPDPSVNPPPGPHPSTSGSYFFEHGLGAITADFNSKLPDLFFPDSQACKVRVVDVIPTPSNETTGVDYLERGQVVEYTASNLEEVTSILNRPSRVGCSRTFIIRRTNSWSRMNITYAMFHAICAATRTSPHFLKLVLGLGRKRSYTDEDYMACYSRFPNSSGNSNEEDGTCDVCYNIRFYERHGRDLEDPWSCRQSAIHQTYASLSKESSWLIIQPPTAFTPAIKQSGTDGSEMHIPTAGHPMNPHLEYLAASMAGWRGYLNYIGDKLKGLDEEVAIAKRYGEFQVDFSSKQAIHLLRRKLHHAAAILENSLSTIATLGSHADVMARKANLALQIHDDFQRELQNLAGELRNYLHTTQKLLRCSDDIRSLYEDILKFNSQELIQNNGITLTQLTQTNTIETRAIVSLADQARQESRTMRIATVVAVYYLPANLVLSFFSTTLVWFENVNADDAGRDLAVLRVHREVWIAVLVTVILAGFTVALSSWWKHVEEREDTLEPRLGSKREKSLLSVC</sequence>
<keyword evidence="4" id="KW-1185">Reference proteome</keyword>
<evidence type="ECO:0000256" key="1">
    <source>
        <dbReference type="SAM" id="Phobius"/>
    </source>
</evidence>
<feature type="domain" description="CorA-like transporter" evidence="2">
    <location>
        <begin position="24"/>
        <end position="272"/>
    </location>
</feature>
<protein>
    <recommendedName>
        <fullName evidence="2">CorA-like transporter domain-containing protein</fullName>
    </recommendedName>
</protein>
<dbReference type="GeneID" id="98140653"/>
<name>A0ABR4M2F3_9EURO</name>
<accession>A0ABR4M2F3</accession>
<dbReference type="EMBL" id="JBFXLQ010000004">
    <property type="protein sequence ID" value="KAL2870915.1"/>
    <property type="molecule type" value="Genomic_DNA"/>
</dbReference>
<evidence type="ECO:0000259" key="2">
    <source>
        <dbReference type="Pfam" id="PF26616"/>
    </source>
</evidence>
<organism evidence="3 4">
    <name type="scientific">Aspergillus lucknowensis</name>
    <dbReference type="NCBI Taxonomy" id="176173"/>
    <lineage>
        <taxon>Eukaryota</taxon>
        <taxon>Fungi</taxon>
        <taxon>Dikarya</taxon>
        <taxon>Ascomycota</taxon>
        <taxon>Pezizomycotina</taxon>
        <taxon>Eurotiomycetes</taxon>
        <taxon>Eurotiomycetidae</taxon>
        <taxon>Eurotiales</taxon>
        <taxon>Aspergillaceae</taxon>
        <taxon>Aspergillus</taxon>
        <taxon>Aspergillus subgen. Nidulantes</taxon>
    </lineage>
</organism>
<dbReference type="Pfam" id="PF26616">
    <property type="entry name" value="CorA-like"/>
    <property type="match status" value="1"/>
</dbReference>
<feature type="transmembrane region" description="Helical" evidence="1">
    <location>
        <begin position="427"/>
        <end position="447"/>
    </location>
</feature>
<dbReference type="Proteomes" id="UP001610432">
    <property type="component" value="Unassembled WGS sequence"/>
</dbReference>
<gene>
    <name evidence="3" type="ORF">BJX67DRAFT_210551</name>
</gene>